<dbReference type="CDD" id="cd14014">
    <property type="entry name" value="STKc_PknB_like"/>
    <property type="match status" value="1"/>
</dbReference>
<keyword evidence="6" id="KW-0067">ATP-binding</keyword>
<dbReference type="Gene3D" id="1.10.510.10">
    <property type="entry name" value="Transferase(Phosphotransferase) domain 1"/>
    <property type="match status" value="1"/>
</dbReference>
<keyword evidence="4" id="KW-0547">Nucleotide-binding</keyword>
<accession>A0ABV8ICJ0</accession>
<dbReference type="RefSeq" id="WP_377287930.1">
    <property type="nucleotide sequence ID" value="NZ_JBHSBM010000017.1"/>
</dbReference>
<dbReference type="Gene3D" id="3.30.200.20">
    <property type="entry name" value="Phosphorylase Kinase, domain 1"/>
    <property type="match status" value="1"/>
</dbReference>
<evidence type="ECO:0000313" key="8">
    <source>
        <dbReference type="EMBL" id="MFC4059550.1"/>
    </source>
</evidence>
<dbReference type="PROSITE" id="PS00108">
    <property type="entry name" value="PROTEIN_KINASE_ST"/>
    <property type="match status" value="1"/>
</dbReference>
<proteinExistence type="predicted"/>
<evidence type="ECO:0000259" key="7">
    <source>
        <dbReference type="PROSITE" id="PS50011"/>
    </source>
</evidence>
<evidence type="ECO:0000256" key="1">
    <source>
        <dbReference type="ARBA" id="ARBA00012513"/>
    </source>
</evidence>
<dbReference type="SMART" id="SM00220">
    <property type="entry name" value="S_TKc"/>
    <property type="match status" value="1"/>
</dbReference>
<dbReference type="SUPFAM" id="SSF56112">
    <property type="entry name" value="Protein kinase-like (PK-like)"/>
    <property type="match status" value="1"/>
</dbReference>
<evidence type="ECO:0000256" key="3">
    <source>
        <dbReference type="ARBA" id="ARBA00022679"/>
    </source>
</evidence>
<dbReference type="InterPro" id="IPR011009">
    <property type="entry name" value="Kinase-like_dom_sf"/>
</dbReference>
<dbReference type="Proteomes" id="UP001595850">
    <property type="component" value="Unassembled WGS sequence"/>
</dbReference>
<comment type="caution">
    <text evidence="8">The sequence shown here is derived from an EMBL/GenBank/DDBJ whole genome shotgun (WGS) entry which is preliminary data.</text>
</comment>
<dbReference type="GO" id="GO:0004674">
    <property type="term" value="F:protein serine/threonine kinase activity"/>
    <property type="evidence" value="ECO:0007669"/>
    <property type="project" value="UniProtKB-EC"/>
</dbReference>
<keyword evidence="9" id="KW-1185">Reference proteome</keyword>
<dbReference type="PANTHER" id="PTHR43289:SF6">
    <property type="entry name" value="SERINE_THREONINE-PROTEIN KINASE NEKL-3"/>
    <property type="match status" value="1"/>
</dbReference>
<dbReference type="Pfam" id="PF00069">
    <property type="entry name" value="Pkinase"/>
    <property type="match status" value="1"/>
</dbReference>
<protein>
    <recommendedName>
        <fullName evidence="1">non-specific serine/threonine protein kinase</fullName>
        <ecNumber evidence="1">2.7.11.1</ecNumber>
    </recommendedName>
</protein>
<gene>
    <name evidence="8" type="ORF">ACFOWE_14700</name>
</gene>
<evidence type="ECO:0000256" key="2">
    <source>
        <dbReference type="ARBA" id="ARBA00022527"/>
    </source>
</evidence>
<dbReference type="EC" id="2.7.11.1" evidence="1"/>
<dbReference type="InterPro" id="IPR000719">
    <property type="entry name" value="Prot_kinase_dom"/>
</dbReference>
<feature type="domain" description="Protein kinase" evidence="7">
    <location>
        <begin position="11"/>
        <end position="273"/>
    </location>
</feature>
<keyword evidence="5 8" id="KW-0418">Kinase</keyword>
<keyword evidence="2" id="KW-0723">Serine/threonine-protein kinase</keyword>
<evidence type="ECO:0000313" key="9">
    <source>
        <dbReference type="Proteomes" id="UP001595850"/>
    </source>
</evidence>
<reference evidence="9" key="1">
    <citation type="journal article" date="2019" name="Int. J. Syst. Evol. Microbiol.">
        <title>The Global Catalogue of Microorganisms (GCM) 10K type strain sequencing project: providing services to taxonomists for standard genome sequencing and annotation.</title>
        <authorList>
            <consortium name="The Broad Institute Genomics Platform"/>
            <consortium name="The Broad Institute Genome Sequencing Center for Infectious Disease"/>
            <person name="Wu L."/>
            <person name="Ma J."/>
        </authorList>
    </citation>
    <scope>NUCLEOTIDE SEQUENCE [LARGE SCALE GENOMIC DNA]</scope>
    <source>
        <strain evidence="9">TBRC 4489</strain>
    </source>
</reference>
<keyword evidence="3 8" id="KW-0808">Transferase</keyword>
<evidence type="ECO:0000256" key="5">
    <source>
        <dbReference type="ARBA" id="ARBA00022777"/>
    </source>
</evidence>
<dbReference type="PROSITE" id="PS50011">
    <property type="entry name" value="PROTEIN_KINASE_DOM"/>
    <property type="match status" value="1"/>
</dbReference>
<dbReference type="PANTHER" id="PTHR43289">
    <property type="entry name" value="MITOGEN-ACTIVATED PROTEIN KINASE KINASE KINASE 20-RELATED"/>
    <property type="match status" value="1"/>
</dbReference>
<evidence type="ECO:0000256" key="4">
    <source>
        <dbReference type="ARBA" id="ARBA00022741"/>
    </source>
</evidence>
<dbReference type="InterPro" id="IPR008271">
    <property type="entry name" value="Ser/Thr_kinase_AS"/>
</dbReference>
<organism evidence="8 9">
    <name type="scientific">Planomonospora corallina</name>
    <dbReference type="NCBI Taxonomy" id="1806052"/>
    <lineage>
        <taxon>Bacteria</taxon>
        <taxon>Bacillati</taxon>
        <taxon>Actinomycetota</taxon>
        <taxon>Actinomycetes</taxon>
        <taxon>Streptosporangiales</taxon>
        <taxon>Streptosporangiaceae</taxon>
        <taxon>Planomonospora</taxon>
    </lineage>
</organism>
<evidence type="ECO:0000256" key="6">
    <source>
        <dbReference type="ARBA" id="ARBA00022840"/>
    </source>
</evidence>
<name>A0ABV8ICJ0_9ACTN</name>
<sequence length="315" mass="34245">MEKPIIDGRYELDPLSRCRGGMGEVWFGRDRRLDRPVAVKFIRVDFLPDGRPDEELTRRFVREARITARLGHPGVPAVYDCGTHGDRLYLVMQYVDGCSVATLLDETEIPAPWAALIAAQVCSVLAVAHAGALVHRDLKPSNLMLGPDGTVKVLDFGVVAALSPTATRLTGTGVTVGSPDYMAPEQAEAGTAGPWSDLYSLGVILDEMLSGENQFRGVTPLASMHNHLERAPRPLRHRRPDVPEGLERLILRLLEKEPGRRPASAAAVYEELIGFCRDMPAFPGYVDAASPSPVRMYGRAVGMVGVPGGDRTARS</sequence>
<dbReference type="EMBL" id="JBHSBM010000017">
    <property type="protein sequence ID" value="MFC4059550.1"/>
    <property type="molecule type" value="Genomic_DNA"/>
</dbReference>